<feature type="compositionally biased region" description="Polar residues" evidence="7">
    <location>
        <begin position="1072"/>
        <end position="1084"/>
    </location>
</feature>
<keyword evidence="3" id="KW-0597">Phosphoprotein</keyword>
<feature type="region of interest" description="Disordered" evidence="7">
    <location>
        <begin position="1488"/>
        <end position="1517"/>
    </location>
</feature>
<protein>
    <submittedName>
        <fullName evidence="9">A kinase (PRKA) anchor protein 9</fullName>
    </submittedName>
</protein>
<accession>A0A8D0CM00</accession>
<evidence type="ECO:0000256" key="4">
    <source>
        <dbReference type="ARBA" id="ARBA00023054"/>
    </source>
</evidence>
<feature type="coiled-coil region" evidence="6">
    <location>
        <begin position="1279"/>
        <end position="1342"/>
    </location>
</feature>
<feature type="region of interest" description="Disordered" evidence="7">
    <location>
        <begin position="1157"/>
        <end position="1187"/>
    </location>
</feature>
<keyword evidence="2" id="KW-0963">Cytoplasm</keyword>
<dbReference type="PANTHER" id="PTHR44981:SF1">
    <property type="entry name" value="A-KINASE ANCHOR PROTEIN 9"/>
    <property type="match status" value="1"/>
</dbReference>
<feature type="compositionally biased region" description="Basic and acidic residues" evidence="7">
    <location>
        <begin position="714"/>
        <end position="723"/>
    </location>
</feature>
<dbReference type="GO" id="GO:0007165">
    <property type="term" value="P:signal transduction"/>
    <property type="evidence" value="ECO:0007669"/>
    <property type="project" value="InterPro"/>
</dbReference>
<dbReference type="Pfam" id="PF10495">
    <property type="entry name" value="PACT_coil_coil"/>
    <property type="match status" value="1"/>
</dbReference>
<evidence type="ECO:0000256" key="6">
    <source>
        <dbReference type="SAM" id="Coils"/>
    </source>
</evidence>
<keyword evidence="4 6" id="KW-0175">Coiled coil</keyword>
<dbReference type="InterPro" id="IPR019528">
    <property type="entry name" value="PACT_domain"/>
</dbReference>
<name>A0A8D0CM00_SANLU</name>
<proteinExistence type="predicted"/>
<evidence type="ECO:0000256" key="5">
    <source>
        <dbReference type="ARBA" id="ARBA00023212"/>
    </source>
</evidence>
<dbReference type="GO" id="GO:0005737">
    <property type="term" value="C:cytoplasm"/>
    <property type="evidence" value="ECO:0007669"/>
    <property type="project" value="UniProtKB-ARBA"/>
</dbReference>
<feature type="compositionally biased region" description="Basic and acidic residues" evidence="7">
    <location>
        <begin position="307"/>
        <end position="318"/>
    </location>
</feature>
<organism evidence="9 10">
    <name type="scientific">Sander lucioperca</name>
    <name type="common">Pike-perch</name>
    <name type="synonym">Perca lucioperca</name>
    <dbReference type="NCBI Taxonomy" id="283035"/>
    <lineage>
        <taxon>Eukaryota</taxon>
        <taxon>Metazoa</taxon>
        <taxon>Chordata</taxon>
        <taxon>Craniata</taxon>
        <taxon>Vertebrata</taxon>
        <taxon>Euteleostomi</taxon>
        <taxon>Actinopterygii</taxon>
        <taxon>Neopterygii</taxon>
        <taxon>Teleostei</taxon>
        <taxon>Neoteleostei</taxon>
        <taxon>Acanthomorphata</taxon>
        <taxon>Eupercaria</taxon>
        <taxon>Perciformes</taxon>
        <taxon>Percoidei</taxon>
        <taxon>Percidae</taxon>
        <taxon>Luciopercinae</taxon>
        <taxon>Sander</taxon>
    </lineage>
</organism>
<dbReference type="GO" id="GO:0060090">
    <property type="term" value="F:molecular adaptor activity"/>
    <property type="evidence" value="ECO:0007669"/>
    <property type="project" value="InterPro"/>
</dbReference>
<evidence type="ECO:0000259" key="8">
    <source>
        <dbReference type="Pfam" id="PF10495"/>
    </source>
</evidence>
<dbReference type="Proteomes" id="UP000694568">
    <property type="component" value="Unplaced"/>
</dbReference>
<reference evidence="9" key="2">
    <citation type="submission" date="2025-09" db="UniProtKB">
        <authorList>
            <consortium name="Ensembl"/>
        </authorList>
    </citation>
    <scope>IDENTIFICATION</scope>
</reference>
<feature type="region of interest" description="Disordered" evidence="7">
    <location>
        <begin position="299"/>
        <end position="318"/>
    </location>
</feature>
<feature type="compositionally biased region" description="Low complexity" evidence="7">
    <location>
        <begin position="1023"/>
        <end position="1032"/>
    </location>
</feature>
<evidence type="ECO:0000256" key="1">
    <source>
        <dbReference type="ARBA" id="ARBA00004300"/>
    </source>
</evidence>
<feature type="domain" description="Pericentrin/AKAP-450 centrosomal targeting" evidence="8">
    <location>
        <begin position="1367"/>
        <end position="1448"/>
    </location>
</feature>
<feature type="region of interest" description="Disordered" evidence="7">
    <location>
        <begin position="1013"/>
        <end position="1036"/>
    </location>
</feature>
<reference evidence="9" key="1">
    <citation type="submission" date="2025-08" db="UniProtKB">
        <authorList>
            <consortium name="Ensembl"/>
        </authorList>
    </citation>
    <scope>IDENTIFICATION</scope>
</reference>
<sequence>MYEVTQHASITEAKHSTLEAQLQTEREALERKEKEIGNLEEQLEQFREELENKSEEVQQLHMQLQIQRKEISSQQQYLETRDSMLQVKSRPCEIDGRDELIKDLESQVECLQSEQETLKRNNEEELDQLNAVIDRLQQELANIEQKQATEDEEDTKAEPESAVWRPSKEEYDEMKQRMDLATKEVNTLKAEHSKLFETYLQGELEEALREKTAGFVVMQAQVQALEQSATSRVEELDLRIQELEDVVDEKDCELSRCRLLVEQTQSSSDGLQQRVSNLEDNLREKLAAALVSQATLEAFQQQQSQGSREDQEQQGHAEPHVEPHVYDFGDFGIPQMDFSGIGQAKQVPTGKVVHLTQRLRELEVGLSGMQKDQELQKQLLSSSEEEVLEYERRLAVLMDLLSQMKARTHQSTSLAVGVRLLQEVRDEASATKEQLSSYKESCSRLQEELQLYVQYLTTCPFVLKVQVEEDRANMAELLQELQEFRNDAASTKEELNCYRQHNEKLQEDLQVREVSISKLKEEFQGMRENMDTTKEELTSYRQHNEKLQKELHVRELSISELKEELQEVRTALMKTADSGPPSPSPSPSPHARLNSSSEHESATKDEMEEVIGEFQEKIGQMQELHAAEILDMEARHISESESLRRDTQVLEDECKALKAVIDKLRSTEAPSLRQDRPASQFKDGYTSDSSSDYSQRTGFDFPSLQQEFRTTPEGARRETDDPLPDRIKTLLREVHQEGMQVLSLSELPLTEGEPGSQFNVPGWVKERDALLATVESLKGLITQIQTHRETQTSGGVDWRGELLDAVRQVFMRERSVLKSALYSQLDLLDTSDAIIHLNQLEHRLAEQDAQHREAMGLLHTADRTSLISELHQLRGQLEQFHQGAQPAVSVGGERSVKVQREGGGADGAAEADRLLVEELKGELSQTKLELETTLKAQHKHLKELDTLRAEVSQKAVEVDALNDHLTEERKRSRDLQWAMEKERCRTVKNEESKREELEDLHLSLEEQKSRMSQLSLTLEQERQASSQLSQQAEQEHLSLHSRLQELQVQLETERAKALEISTALERERQLRTGVSSDGGPSSEQQVEEGRTGLNEGESLLERLQRELDDKHAQVGCFLPSSLQLDTRWALHHCQHQAVWHSKSTDRTKDWVFQQKSANGQTASSAASPNLEASPTGHTSGPHHGPWRTVDKILGTLHLISSKIRSMANKTTGRLTAEVDSEELSWVQSNVDEVITMLQQSPGLPSVPESVSLLAGGSSSSSNSLTERLLRQNAELTGFVSRLTEEKNDLRNHTLRLEEELRRYRQAGLGSGDSEREAWTREKVRLEKALLLAQAQVARLRGEIRTDALREMTGPEADNAALKRMYGKYLRSESFRKALIYQKKYLLLLLGGFQECEEATLSLLSRMGGRPSLPSLESLSQRRRGLMRFRSAVRVSIALSRMRFLVKRWHKATGLSSTSSCSINKNGAGQILEVRDSPYLHPGSVEMYRERGTGGVSSGRGRSGRESPRSAVSSTHHRLHMAGDHGALTCSHLQSYDPDRALTDYISRLEALQRRLGSVTSGASSYTQLHFGLRR</sequence>
<dbReference type="GeneTree" id="ENSGT00730000110871"/>
<comment type="subcellular location">
    <subcellularLocation>
        <location evidence="1">Cytoplasm</location>
        <location evidence="1">Cytoskeleton</location>
        <location evidence="1">Microtubule organizing center</location>
        <location evidence="1">Centrosome</location>
    </subcellularLocation>
</comment>
<dbReference type="Ensembl" id="ENSSLUT00000000294.1">
    <property type="protein sequence ID" value="ENSSLUP00000000260.1"/>
    <property type="gene ID" value="ENSSLUG00000000181.1"/>
</dbReference>
<evidence type="ECO:0000256" key="7">
    <source>
        <dbReference type="SAM" id="MobiDB-lite"/>
    </source>
</evidence>
<feature type="coiled-coil region" evidence="6">
    <location>
        <begin position="226"/>
        <end position="288"/>
    </location>
</feature>
<dbReference type="GO" id="GO:0005813">
    <property type="term" value="C:centrosome"/>
    <property type="evidence" value="ECO:0007669"/>
    <property type="project" value="UniProtKB-SubCell"/>
</dbReference>
<feature type="region of interest" description="Disordered" evidence="7">
    <location>
        <begin position="1069"/>
        <end position="1091"/>
    </location>
</feature>
<dbReference type="Gene3D" id="1.20.5.1700">
    <property type="match status" value="1"/>
</dbReference>
<evidence type="ECO:0000313" key="9">
    <source>
        <dbReference type="Ensembl" id="ENSSLUP00000000260.1"/>
    </source>
</evidence>
<keyword evidence="5" id="KW-0206">Cytoskeleton</keyword>
<feature type="region of interest" description="Disordered" evidence="7">
    <location>
        <begin position="574"/>
        <end position="607"/>
    </location>
</feature>
<feature type="compositionally biased region" description="Polar residues" evidence="7">
    <location>
        <begin position="1157"/>
        <end position="1178"/>
    </location>
</feature>
<keyword evidence="10" id="KW-1185">Reference proteome</keyword>
<dbReference type="PANTHER" id="PTHR44981">
    <property type="entry name" value="PERICENTRIN-LIKE PROTEIN, ISOFORM F"/>
    <property type="match status" value="1"/>
</dbReference>
<feature type="region of interest" description="Disordered" evidence="7">
    <location>
        <begin position="145"/>
        <end position="170"/>
    </location>
</feature>
<evidence type="ECO:0000256" key="3">
    <source>
        <dbReference type="ARBA" id="ARBA00022553"/>
    </source>
</evidence>
<feature type="region of interest" description="Disordered" evidence="7">
    <location>
        <begin position="668"/>
        <end position="723"/>
    </location>
</feature>
<feature type="coiled-coil region" evidence="6">
    <location>
        <begin position="15"/>
        <end position="70"/>
    </location>
</feature>
<dbReference type="InterPro" id="IPR028745">
    <property type="entry name" value="AKAP9/Pericentrin"/>
</dbReference>
<evidence type="ECO:0000313" key="10">
    <source>
        <dbReference type="Proteomes" id="UP000694568"/>
    </source>
</evidence>
<evidence type="ECO:0000256" key="2">
    <source>
        <dbReference type="ARBA" id="ARBA00022490"/>
    </source>
</evidence>